<comment type="similarity">
    <text evidence="7">Belongs to the binding-protein-dependent transport system permease family.</text>
</comment>
<dbReference type="Proteomes" id="UP000316096">
    <property type="component" value="Unassembled WGS sequence"/>
</dbReference>
<dbReference type="InterPro" id="IPR035906">
    <property type="entry name" value="MetI-like_sf"/>
</dbReference>
<feature type="transmembrane region" description="Helical" evidence="7">
    <location>
        <begin position="122"/>
        <end position="141"/>
    </location>
</feature>
<keyword evidence="2 7" id="KW-0813">Transport</keyword>
<feature type="transmembrane region" description="Helical" evidence="7">
    <location>
        <begin position="28"/>
        <end position="54"/>
    </location>
</feature>
<keyword evidence="5 7" id="KW-1133">Transmembrane helix</keyword>
<evidence type="ECO:0000256" key="1">
    <source>
        <dbReference type="ARBA" id="ARBA00004651"/>
    </source>
</evidence>
<organism evidence="9 10">
    <name type="scientific">Actinoallomurus bryophytorum</name>
    <dbReference type="NCBI Taxonomy" id="1490222"/>
    <lineage>
        <taxon>Bacteria</taxon>
        <taxon>Bacillati</taxon>
        <taxon>Actinomycetota</taxon>
        <taxon>Actinomycetes</taxon>
        <taxon>Streptosporangiales</taxon>
        <taxon>Thermomonosporaceae</taxon>
        <taxon>Actinoallomurus</taxon>
    </lineage>
</organism>
<comment type="caution">
    <text evidence="9">The sequence shown here is derived from an EMBL/GenBank/DDBJ whole genome shotgun (WGS) entry which is preliminary data.</text>
</comment>
<evidence type="ECO:0000256" key="7">
    <source>
        <dbReference type="RuleBase" id="RU363032"/>
    </source>
</evidence>
<keyword evidence="10" id="KW-1185">Reference proteome</keyword>
<gene>
    <name evidence="9" type="ORF">FB559_3513</name>
</gene>
<dbReference type="PANTHER" id="PTHR30193">
    <property type="entry name" value="ABC TRANSPORTER PERMEASE PROTEIN"/>
    <property type="match status" value="1"/>
</dbReference>
<proteinExistence type="inferred from homology"/>
<dbReference type="CDD" id="cd06261">
    <property type="entry name" value="TM_PBP2"/>
    <property type="match status" value="1"/>
</dbReference>
<dbReference type="PANTHER" id="PTHR30193:SF37">
    <property type="entry name" value="INNER MEMBRANE ABC TRANSPORTER PERMEASE PROTEIN YCJO"/>
    <property type="match status" value="1"/>
</dbReference>
<feature type="transmembrane region" description="Helical" evidence="7">
    <location>
        <begin position="169"/>
        <end position="190"/>
    </location>
</feature>
<feature type="transmembrane region" description="Helical" evidence="7">
    <location>
        <begin position="275"/>
        <end position="297"/>
    </location>
</feature>
<accession>A0A543CLD1</accession>
<evidence type="ECO:0000313" key="10">
    <source>
        <dbReference type="Proteomes" id="UP000316096"/>
    </source>
</evidence>
<dbReference type="InterPro" id="IPR000515">
    <property type="entry name" value="MetI-like"/>
</dbReference>
<keyword evidence="3" id="KW-1003">Cell membrane</keyword>
<feature type="transmembrane region" description="Helical" evidence="7">
    <location>
        <begin position="86"/>
        <end position="110"/>
    </location>
</feature>
<name>A0A543CLD1_9ACTN</name>
<dbReference type="OrthoDB" id="34224at2"/>
<evidence type="ECO:0000313" key="9">
    <source>
        <dbReference type="EMBL" id="TQL97902.1"/>
    </source>
</evidence>
<evidence type="ECO:0000256" key="2">
    <source>
        <dbReference type="ARBA" id="ARBA00022448"/>
    </source>
</evidence>
<evidence type="ECO:0000256" key="3">
    <source>
        <dbReference type="ARBA" id="ARBA00022475"/>
    </source>
</evidence>
<protein>
    <submittedName>
        <fullName evidence="9">Xylobiose transport system permease protein</fullName>
    </submittedName>
</protein>
<dbReference type="InterPro" id="IPR051393">
    <property type="entry name" value="ABC_transporter_permease"/>
</dbReference>
<keyword evidence="6 7" id="KW-0472">Membrane</keyword>
<reference evidence="9 10" key="1">
    <citation type="submission" date="2019-06" db="EMBL/GenBank/DDBJ databases">
        <title>Sequencing the genomes of 1000 actinobacteria strains.</title>
        <authorList>
            <person name="Klenk H.-P."/>
        </authorList>
    </citation>
    <scope>NUCLEOTIDE SEQUENCE [LARGE SCALE GENOMIC DNA]</scope>
    <source>
        <strain evidence="9 10">DSM 102200</strain>
    </source>
</reference>
<dbReference type="Gene3D" id="1.10.3720.10">
    <property type="entry name" value="MetI-like"/>
    <property type="match status" value="1"/>
</dbReference>
<dbReference type="SUPFAM" id="SSF161098">
    <property type="entry name" value="MetI-like"/>
    <property type="match status" value="1"/>
</dbReference>
<dbReference type="Pfam" id="PF00528">
    <property type="entry name" value="BPD_transp_1"/>
    <property type="match status" value="1"/>
</dbReference>
<dbReference type="GO" id="GO:0055085">
    <property type="term" value="P:transmembrane transport"/>
    <property type="evidence" value="ECO:0007669"/>
    <property type="project" value="InterPro"/>
</dbReference>
<evidence type="ECO:0000256" key="5">
    <source>
        <dbReference type="ARBA" id="ARBA00022989"/>
    </source>
</evidence>
<evidence type="ECO:0000259" key="8">
    <source>
        <dbReference type="PROSITE" id="PS50928"/>
    </source>
</evidence>
<keyword evidence="4 7" id="KW-0812">Transmembrane</keyword>
<feature type="domain" description="ABC transmembrane type-1" evidence="8">
    <location>
        <begin position="80"/>
        <end position="296"/>
    </location>
</feature>
<dbReference type="RefSeq" id="WP_141956570.1">
    <property type="nucleotide sequence ID" value="NZ_VFOZ01000001.1"/>
</dbReference>
<sequence>MTAAVPVARRRAARAAERGTDRAARPGAVWVLPAVLFFGLFAGLPLVLVAVLSFTSWNGLGTPTFNGLDNWRRLLKDSSVLDSLRISAILTVLSWAVQTPLALLLGVWAAGRQRNRAVLSSVFFLPLLMSTAAIAITWLTLLDPNFGLAAKFGHYIGFPDGNIIGSPRGALACIVVVVTWQFVPFHTLLYQAAARQVPRSLYDAATVDGAGRVRQFRHVTLPQLRNTIVTSSVLMLVGSLTYFETVLILTQGGPGTSTTILPQKMYISAFRDYQMGYASVIALALVALGTALSLLIVRFSGFAKMRSTLEGM</sequence>
<dbReference type="EMBL" id="VFOZ01000001">
    <property type="protein sequence ID" value="TQL97902.1"/>
    <property type="molecule type" value="Genomic_DNA"/>
</dbReference>
<comment type="subcellular location">
    <subcellularLocation>
        <location evidence="1 7">Cell membrane</location>
        <topology evidence="1 7">Multi-pass membrane protein</topology>
    </subcellularLocation>
</comment>
<dbReference type="PROSITE" id="PS50928">
    <property type="entry name" value="ABC_TM1"/>
    <property type="match status" value="1"/>
</dbReference>
<evidence type="ECO:0000256" key="4">
    <source>
        <dbReference type="ARBA" id="ARBA00022692"/>
    </source>
</evidence>
<dbReference type="GO" id="GO:0005886">
    <property type="term" value="C:plasma membrane"/>
    <property type="evidence" value="ECO:0007669"/>
    <property type="project" value="UniProtKB-SubCell"/>
</dbReference>
<evidence type="ECO:0000256" key="6">
    <source>
        <dbReference type="ARBA" id="ARBA00023136"/>
    </source>
</evidence>
<dbReference type="AlphaFoldDB" id="A0A543CLD1"/>